<reference evidence="3" key="1">
    <citation type="journal article" date="2009" name="Nature">
        <title>Genome sequence and analysis of the Irish potato famine pathogen Phytophthora infestans.</title>
        <authorList>
            <consortium name="The Broad Institute Genome Sequencing Platform"/>
            <person name="Haas B.J."/>
            <person name="Kamoun S."/>
            <person name="Zody M.C."/>
            <person name="Jiang R.H."/>
            <person name="Handsaker R.E."/>
            <person name="Cano L.M."/>
            <person name="Grabherr M."/>
            <person name="Kodira C.D."/>
            <person name="Raffaele S."/>
            <person name="Torto-Alalibo T."/>
            <person name="Bozkurt T.O."/>
            <person name="Ah-Fong A.M."/>
            <person name="Alvarado L."/>
            <person name="Anderson V.L."/>
            <person name="Armstrong M.R."/>
            <person name="Avrova A."/>
            <person name="Baxter L."/>
            <person name="Beynon J."/>
            <person name="Boevink P.C."/>
            <person name="Bollmann S.R."/>
            <person name="Bos J.I."/>
            <person name="Bulone V."/>
            <person name="Cai G."/>
            <person name="Cakir C."/>
            <person name="Carrington J.C."/>
            <person name="Chawner M."/>
            <person name="Conti L."/>
            <person name="Costanzo S."/>
            <person name="Ewan R."/>
            <person name="Fahlgren N."/>
            <person name="Fischbach M.A."/>
            <person name="Fugelstad J."/>
            <person name="Gilroy E.M."/>
            <person name="Gnerre S."/>
            <person name="Green P.J."/>
            <person name="Grenville-Briggs L.J."/>
            <person name="Griffith J."/>
            <person name="Grunwald N.J."/>
            <person name="Horn K."/>
            <person name="Horner N.R."/>
            <person name="Hu C.H."/>
            <person name="Huitema E."/>
            <person name="Jeong D.H."/>
            <person name="Jones A.M."/>
            <person name="Jones J.D."/>
            <person name="Jones R.W."/>
            <person name="Karlsson E.K."/>
            <person name="Kunjeti S.G."/>
            <person name="Lamour K."/>
            <person name="Liu Z."/>
            <person name="Ma L."/>
            <person name="Maclean D."/>
            <person name="Chibucos M.C."/>
            <person name="McDonald H."/>
            <person name="McWalters J."/>
            <person name="Meijer H.J."/>
            <person name="Morgan W."/>
            <person name="Morris P.F."/>
            <person name="Munro C.A."/>
            <person name="O'Neill K."/>
            <person name="Ospina-Giraldo M."/>
            <person name="Pinzon A."/>
            <person name="Pritchard L."/>
            <person name="Ramsahoye B."/>
            <person name="Ren Q."/>
            <person name="Restrepo S."/>
            <person name="Roy S."/>
            <person name="Sadanandom A."/>
            <person name="Savidor A."/>
            <person name="Schornack S."/>
            <person name="Schwartz D.C."/>
            <person name="Schumann U.D."/>
            <person name="Schwessinger B."/>
            <person name="Seyer L."/>
            <person name="Sharpe T."/>
            <person name="Silvar C."/>
            <person name="Song J."/>
            <person name="Studholme D.J."/>
            <person name="Sykes S."/>
            <person name="Thines M."/>
            <person name="van de Vondervoort P.J."/>
            <person name="Phuntumart V."/>
            <person name="Wawra S."/>
            <person name="Weide R."/>
            <person name="Win J."/>
            <person name="Young C."/>
            <person name="Zhou S."/>
            <person name="Fry W."/>
            <person name="Meyers B.C."/>
            <person name="van West P."/>
            <person name="Ristaino J."/>
            <person name="Govers F."/>
            <person name="Birch P.R."/>
            <person name="Whisson S.C."/>
            <person name="Judelson H.S."/>
            <person name="Nusbaum C."/>
        </authorList>
    </citation>
    <scope>NUCLEOTIDE SEQUENCE [LARGE SCALE GENOMIC DNA]</scope>
    <source>
        <strain evidence="3">T30-4</strain>
    </source>
</reference>
<accession>D0RMH1</accession>
<feature type="compositionally biased region" description="Basic residues" evidence="1">
    <location>
        <begin position="92"/>
        <end position="113"/>
    </location>
</feature>
<dbReference type="InParanoid" id="D0RMH1"/>
<dbReference type="VEuPathDB" id="FungiDB:PITG_22538"/>
<dbReference type="OrthoDB" id="10615216at2759"/>
<sequence length="133" mass="14615">MELDQAISLWRGRAADAVLLGASSSVAKDGSRLVLLTSAEDVREISAPARKCINHWTFRAGSVHALHVAAARHPHSRVFFGVCGAPGVGASKKARQARRPRRLARHGSGRGRRGVPERLLHYVRRRPDQRTTQ</sequence>
<dbReference type="HOGENOM" id="CLU_1910759_0_0_1"/>
<evidence type="ECO:0000256" key="1">
    <source>
        <dbReference type="SAM" id="MobiDB-lite"/>
    </source>
</evidence>
<gene>
    <name evidence="2" type="ORF">PITG_22538</name>
</gene>
<dbReference type="EMBL" id="GG691358">
    <property type="protein sequence ID" value="EEY63300.1"/>
    <property type="molecule type" value="Genomic_DNA"/>
</dbReference>
<protein>
    <submittedName>
        <fullName evidence="2">Uncharacterized protein</fullName>
    </submittedName>
</protein>
<feature type="region of interest" description="Disordered" evidence="1">
    <location>
        <begin position="89"/>
        <end position="116"/>
    </location>
</feature>
<organism evidence="2 3">
    <name type="scientific">Phytophthora infestans (strain T30-4)</name>
    <name type="common">Potato late blight agent</name>
    <dbReference type="NCBI Taxonomy" id="403677"/>
    <lineage>
        <taxon>Eukaryota</taxon>
        <taxon>Sar</taxon>
        <taxon>Stramenopiles</taxon>
        <taxon>Oomycota</taxon>
        <taxon>Peronosporomycetes</taxon>
        <taxon>Peronosporales</taxon>
        <taxon>Peronosporaceae</taxon>
        <taxon>Phytophthora</taxon>
    </lineage>
</organism>
<dbReference type="GeneID" id="9468041"/>
<dbReference type="Proteomes" id="UP000006643">
    <property type="component" value="Unassembled WGS sequence"/>
</dbReference>
<dbReference type="RefSeq" id="XP_002909759.1">
    <property type="nucleotide sequence ID" value="XM_002909713.1"/>
</dbReference>
<evidence type="ECO:0000313" key="2">
    <source>
        <dbReference type="EMBL" id="EEY63300.1"/>
    </source>
</evidence>
<dbReference type="eggNOG" id="ENOG502R7JC">
    <property type="taxonomic scope" value="Eukaryota"/>
</dbReference>
<dbReference type="AlphaFoldDB" id="D0RMH1"/>
<name>D0RMH1_PHYIT</name>
<keyword evidence="3" id="KW-1185">Reference proteome</keyword>
<proteinExistence type="predicted"/>
<dbReference type="KEGG" id="pif:PITG_22538"/>
<evidence type="ECO:0000313" key="3">
    <source>
        <dbReference type="Proteomes" id="UP000006643"/>
    </source>
</evidence>